<organism evidence="1 2">
    <name type="scientific">Paenibacillus allorhizoplanae</name>
    <dbReference type="NCBI Taxonomy" id="2905648"/>
    <lineage>
        <taxon>Bacteria</taxon>
        <taxon>Bacillati</taxon>
        <taxon>Bacillota</taxon>
        <taxon>Bacilli</taxon>
        <taxon>Bacillales</taxon>
        <taxon>Paenibacillaceae</taxon>
        <taxon>Paenibacillus</taxon>
    </lineage>
</organism>
<keyword evidence="2" id="KW-1185">Reference proteome</keyword>
<evidence type="ECO:0008006" key="3">
    <source>
        <dbReference type="Google" id="ProtNLM"/>
    </source>
</evidence>
<accession>A0ABN8GWT6</accession>
<dbReference type="EMBL" id="CAKMMW010000013">
    <property type="protein sequence ID" value="CAH1214197.1"/>
    <property type="molecule type" value="Genomic_DNA"/>
</dbReference>
<evidence type="ECO:0000313" key="2">
    <source>
        <dbReference type="Proteomes" id="UP000838821"/>
    </source>
</evidence>
<protein>
    <recommendedName>
        <fullName evidence="3">DUF839 domain-containing protein</fullName>
    </recommendedName>
</protein>
<sequence>MHIFYFMVCYYYNKLIQVGGNVMESKKTFSRRHFLQYLGLSAVSVASTYTGLAAFTQKASASEVIDAYEQLPEVFNPTLHTAADADQLLLSNGYSYQVIAAYGDKINKNGDTFGFNSCYTSFYQLPHSNNEALLWVNHESGQYPWLIDRSKPIVWEQQKQLLYEQGGSLLHLKKDTFGAWKLVDDSSLARRISGLSPIELTGPVRGTSSVHGATRVQGTFANRGGSKTLWNTQLACENQYEATCRDAGLALSHYGWIVEIDPFNVQNQPVKHTALGRFHHGSAAMTLNASNQVVLYMGEDSPTGFVYKFVSKDQWSNGQDKENLLAEGNLYAADFIQGRWIELSLSNVNKMLKSFTYQVPESMYKSKEVLLEQFTTQSDVLTYANEAAQIIGATICDRPSELTLHPIDKSVYIAYTQNTNRGNLHGQIIRLKEKGSTSFEFETFLTGGRQSGFSSPGSLSFDKHGNLWVGSDLAPDQLNSGAWSEFKNNGMYLIHRAGVASKTKQFASAPTEAALSGVSFTENQDTVFVSVNHPGSAGAGTDKPTSQWHRKFGDKNPRSAVVTITL</sequence>
<dbReference type="Pfam" id="PF05787">
    <property type="entry name" value="PhoX"/>
    <property type="match status" value="1"/>
</dbReference>
<dbReference type="PANTHER" id="PTHR35399:SF2">
    <property type="entry name" value="DUF839 DOMAIN-CONTAINING PROTEIN"/>
    <property type="match status" value="1"/>
</dbReference>
<dbReference type="InterPro" id="IPR008557">
    <property type="entry name" value="PhoX"/>
</dbReference>
<dbReference type="PANTHER" id="PTHR35399">
    <property type="entry name" value="SLR8030 PROTEIN"/>
    <property type="match status" value="1"/>
</dbReference>
<dbReference type="SUPFAM" id="SSF63829">
    <property type="entry name" value="Calcium-dependent phosphotriesterase"/>
    <property type="match status" value="1"/>
</dbReference>
<proteinExistence type="predicted"/>
<evidence type="ECO:0000313" key="1">
    <source>
        <dbReference type="EMBL" id="CAH1214197.1"/>
    </source>
</evidence>
<reference evidence="1" key="1">
    <citation type="submission" date="2022-01" db="EMBL/GenBank/DDBJ databases">
        <authorList>
            <person name="Criscuolo A."/>
        </authorList>
    </citation>
    <scope>NUCLEOTIDE SEQUENCE</scope>
    <source>
        <strain evidence="1">CIP111891</strain>
    </source>
</reference>
<gene>
    <name evidence="1" type="ORF">PAECIP111891_04053</name>
</gene>
<name>A0ABN8GWT6_9BACL</name>
<comment type="caution">
    <text evidence="1">The sequence shown here is derived from an EMBL/GenBank/DDBJ whole genome shotgun (WGS) entry which is preliminary data.</text>
</comment>
<dbReference type="Proteomes" id="UP000838821">
    <property type="component" value="Unassembled WGS sequence"/>
</dbReference>